<evidence type="ECO:0000313" key="2">
    <source>
        <dbReference type="Proteomes" id="UP000244090"/>
    </source>
</evidence>
<dbReference type="SUPFAM" id="SSF48613">
    <property type="entry name" value="Heme oxygenase-like"/>
    <property type="match status" value="1"/>
</dbReference>
<evidence type="ECO:0000313" key="1">
    <source>
        <dbReference type="EMBL" id="PTX60930.1"/>
    </source>
</evidence>
<dbReference type="AlphaFoldDB" id="A0A2T6BXY7"/>
<dbReference type="OrthoDB" id="9791270at2"/>
<dbReference type="RefSeq" id="WP_108115056.1">
    <property type="nucleotide sequence ID" value="NZ_QBKT01000005.1"/>
</dbReference>
<sequence>MNYNNEIYIQKLQQELAPLQQQIVAHSLYNNVNSVAALNTFMEYHVFAVFDFMSLLKALQLHLTQTNVPWTPKGNPATRRFINEIVFGEESDVDKDGKPLSHYEMYVEAMEASGANTKTIQECILHIENGQNIAESLEAVNATKAVQEFVNFTFSIIQTQEVHKIAAVFTFGREDLIPNMFLEMVKGIDQKGIDVNLDKFIYYLERHIELDGDEHGPLALQMVQELCGSDVQKWQDCIEVSKQALQHRINLWTAIETKIVRHLQREFA</sequence>
<dbReference type="InterPro" id="IPR024423">
    <property type="entry name" value="DUF3050"/>
</dbReference>
<name>A0A2T6BXY7_9FLAO</name>
<proteinExistence type="predicted"/>
<dbReference type="EMBL" id="QBKT01000005">
    <property type="protein sequence ID" value="PTX60930.1"/>
    <property type="molecule type" value="Genomic_DNA"/>
</dbReference>
<comment type="caution">
    <text evidence="1">The sequence shown here is derived from an EMBL/GenBank/DDBJ whole genome shotgun (WGS) entry which is preliminary data.</text>
</comment>
<keyword evidence="2" id="KW-1185">Reference proteome</keyword>
<accession>A0A2T6BXY7</accession>
<dbReference type="InterPro" id="IPR016084">
    <property type="entry name" value="Haem_Oase-like_multi-hlx"/>
</dbReference>
<dbReference type="Proteomes" id="UP000244090">
    <property type="component" value="Unassembled WGS sequence"/>
</dbReference>
<dbReference type="Pfam" id="PF11251">
    <property type="entry name" value="DUF3050"/>
    <property type="match status" value="1"/>
</dbReference>
<evidence type="ECO:0008006" key="3">
    <source>
        <dbReference type="Google" id="ProtNLM"/>
    </source>
</evidence>
<protein>
    <recommendedName>
        <fullName evidence="3">DUF3050 family protein</fullName>
    </recommendedName>
</protein>
<gene>
    <name evidence="1" type="ORF">C8N46_10586</name>
</gene>
<organism evidence="1 2">
    <name type="scientific">Kordia periserrulae</name>
    <dbReference type="NCBI Taxonomy" id="701523"/>
    <lineage>
        <taxon>Bacteria</taxon>
        <taxon>Pseudomonadati</taxon>
        <taxon>Bacteroidota</taxon>
        <taxon>Flavobacteriia</taxon>
        <taxon>Flavobacteriales</taxon>
        <taxon>Flavobacteriaceae</taxon>
        <taxon>Kordia</taxon>
    </lineage>
</organism>
<reference evidence="1 2" key="1">
    <citation type="submission" date="2018-04" db="EMBL/GenBank/DDBJ databases">
        <title>Genomic Encyclopedia of Archaeal and Bacterial Type Strains, Phase II (KMG-II): from individual species to whole genera.</title>
        <authorList>
            <person name="Goeker M."/>
        </authorList>
    </citation>
    <scope>NUCLEOTIDE SEQUENCE [LARGE SCALE GENOMIC DNA]</scope>
    <source>
        <strain evidence="1 2">DSM 25731</strain>
    </source>
</reference>
<dbReference type="Gene3D" id="1.20.910.10">
    <property type="entry name" value="Heme oxygenase-like"/>
    <property type="match status" value="1"/>
</dbReference>